<organism evidence="1 2">
    <name type="scientific">Flavihumibacter solisilvae</name>
    <dbReference type="NCBI Taxonomy" id="1349421"/>
    <lineage>
        <taxon>Bacteria</taxon>
        <taxon>Pseudomonadati</taxon>
        <taxon>Bacteroidota</taxon>
        <taxon>Chitinophagia</taxon>
        <taxon>Chitinophagales</taxon>
        <taxon>Chitinophagaceae</taxon>
        <taxon>Flavihumibacter</taxon>
    </lineage>
</organism>
<dbReference type="Proteomes" id="UP000031408">
    <property type="component" value="Unassembled WGS sequence"/>
</dbReference>
<dbReference type="STRING" id="1349421.OI18_06130"/>
<dbReference type="OrthoDB" id="8444443at2"/>
<dbReference type="RefSeq" id="WP_039138062.1">
    <property type="nucleotide sequence ID" value="NZ_JSVC01000006.1"/>
</dbReference>
<protein>
    <submittedName>
        <fullName evidence="1">Uncharacterized protein</fullName>
    </submittedName>
</protein>
<accession>A0A0C1IY91</accession>
<reference evidence="1 2" key="1">
    <citation type="submission" date="2014-11" db="EMBL/GenBank/DDBJ databases">
        <title>Genome sequence of Flavihumibacter solisilvae 3-3.</title>
        <authorList>
            <person name="Zhou G."/>
            <person name="Li M."/>
            <person name="Wang G."/>
        </authorList>
    </citation>
    <scope>NUCLEOTIDE SEQUENCE [LARGE SCALE GENOMIC DNA]</scope>
    <source>
        <strain evidence="1 2">3-3</strain>
    </source>
</reference>
<evidence type="ECO:0000313" key="1">
    <source>
        <dbReference type="EMBL" id="KIC95459.1"/>
    </source>
</evidence>
<gene>
    <name evidence="1" type="ORF">OI18_06130</name>
</gene>
<proteinExistence type="predicted"/>
<keyword evidence="2" id="KW-1185">Reference proteome</keyword>
<name>A0A0C1IY91_9BACT</name>
<comment type="caution">
    <text evidence="1">The sequence shown here is derived from an EMBL/GenBank/DDBJ whole genome shotgun (WGS) entry which is preliminary data.</text>
</comment>
<evidence type="ECO:0000313" key="2">
    <source>
        <dbReference type="Proteomes" id="UP000031408"/>
    </source>
</evidence>
<sequence>MDKRKLVNSLASLTANLSPYDHRDTNALKTLRSALASWLVKEDPDTTFTEQAEVQSVVEPTVPAALEKELAGLIDSNLLAEHAPGTGTRVVRRSLLSAQVLGDNHKPEWLQGRAPAYTLGPFIDDTGMPSWFDFFAPKLLQFAAFKSDVLPFLKFEYTDFLPAGAIHNINLGPGSVWIRASYLTSLAPANAYVGLKISSGQFSFDSNITITDNNLVLEDTASCELSLELAPAAPIANAPIEAGKDAAAAKANLPASLVIRFSFNNGSFTQVGNSSLDLYDNNYQFTWLPVAPLYLIKLQRIAFPLQSASTQLNINQVRSTLFRTKGRAAVDLSAWSLPLTFEDHNKLGEAAGNGAFLLHAAGDLAADFMKPGGDSIQLGETFWIAEPAKIALYAFEAKAANVFQRYNLWWEDGAPKRSGVVVQLQKSASLIYTCSALDETESILTTVNLAGSFDKPVTSDGKRLKANYTDARYYLLQYKQDTYIACYANQQLKKLLQQQLFDELAPLSFALSNAFAKVTPCDAFTLTGHVTDGDSVDKGACRFQSGLYSLLPIFPDPYVSNLEIIPGRQEHLYAHDYLQTSLLASVNWTDIADPQLQFQLLPQGNKLFNKTDSNRQGIYERLKNKSSQHSISYVMQVPDENGKVTEQEISAGKLIDEDASREEWMKRTFSHSSGGAQFPSFFLLDVSGNIDQFGVGVGPESKLEFEGIELVAGANNLHVFTLPPVQWEAISTVQNPDVLPSPFPSPASSLDTGDPALLSQVPSFKLLPVTAQAAIANILADFNDVNAANVPAMAAWVNLPFGMKSVLQLQQHKAAIHNNQPHFKQPALAGATQVSLVALTTAAANNESLGFDGVTIQTRNLVDESRNALGLSVLGFVVDTVFNNEFGPSSPDKRVPLCRIDISGYGASAFSNWLNSDAQIAATSQARFDVMIGRTAHEVVQIKSILYCCGASVVRTITIQRKANSTVTRHDSGWVAEGPGLFDFSYKLKGVAVANPYLFHLGPVKAFYQITNIRDTLRVVQVPPLEAGDETASLQEVIFDANIQVENVARGKVNGYVPSKGQKGFVQLAPRGKPLSASQLSYLLTKEGSIGGPVDCVINIAGSQQELRVTRVDTNKMYGSTVFANAARGTFVLPNDGAWTTVAQKDNQISGLGSNSGVPLMSMNASNIYELREPSDDPKNSIGLVHGSSSHRTLFLRPVIQVGTDFISTQQPLFADFYALAGTQNIFPDLNKTFPVGAGNGSLKIHGPGQLQLTSPGEVNVSTTPRMLRTDANLTSYVEYFDKGKTSEISIVIDPNSAKKWETGMKAYKLVYDVQGQKRVKLFHMNFYASGTDAPKIDKTVSEYGGFLGSIQDMLQFFGKTDLGEAETEFSNYNFLNSAERKWKTGLSVSITFYTYKMFPFHYGKVQVGPMKGVEFPKKWDEFQKSDGSKLPAWEELAGGPLPELAWFKGKIGFMIFEKTEHGASKGGFNLKIAADMGVMATSFLEVAACYAIGVVECSIDFVDDKAKAISFKVAMGFQGKIKISELVEAEGSRTIGTEYDSDKKVFYAVISQELRFTVATLGGAATVEGKAPLRIADMLDDPLKTTKETLAQFDLTVTVELTAAYVLNFEQSYTWQELIRIM</sequence>
<dbReference type="EMBL" id="JSVC01000006">
    <property type="protein sequence ID" value="KIC95459.1"/>
    <property type="molecule type" value="Genomic_DNA"/>
</dbReference>